<reference evidence="2 3" key="1">
    <citation type="submission" date="2019-06" db="EMBL/GenBank/DDBJ databases">
        <title>A chromosome-scale genome assembly of the European perch, Perca fluviatilis.</title>
        <authorList>
            <person name="Roques C."/>
            <person name="Zahm M."/>
            <person name="Cabau C."/>
            <person name="Klopp C."/>
            <person name="Bouchez O."/>
            <person name="Donnadieu C."/>
            <person name="Kuhl H."/>
            <person name="Gislard M."/>
            <person name="Guendouz S."/>
            <person name="Journot L."/>
            <person name="Haffray P."/>
            <person name="Bestin A."/>
            <person name="Morvezen R."/>
            <person name="Feron R."/>
            <person name="Wen M."/>
            <person name="Jouanno E."/>
            <person name="Herpin A."/>
            <person name="Schartl M."/>
            <person name="Postlethwait J."/>
            <person name="Schaerlinger B."/>
            <person name="Chardard D."/>
            <person name="Lecocq T."/>
            <person name="Poncet C."/>
            <person name="Jaffrelo L."/>
            <person name="Lampietro C."/>
            <person name="Guiguen Y."/>
        </authorList>
    </citation>
    <scope>NUCLEOTIDE SEQUENCE [LARGE SCALE GENOMIC DNA]</scope>
    <source>
        <tissue evidence="2">Blood</tissue>
    </source>
</reference>
<accession>A0A6A5FA51</accession>
<keyword evidence="3" id="KW-1185">Reference proteome</keyword>
<feature type="region of interest" description="Disordered" evidence="1">
    <location>
        <begin position="1"/>
        <end position="25"/>
    </location>
</feature>
<evidence type="ECO:0000256" key="1">
    <source>
        <dbReference type="SAM" id="MobiDB-lite"/>
    </source>
</evidence>
<protein>
    <submittedName>
        <fullName evidence="2">Uncharacterized protein</fullName>
    </submittedName>
</protein>
<evidence type="ECO:0000313" key="3">
    <source>
        <dbReference type="Proteomes" id="UP000465112"/>
    </source>
</evidence>
<sequence>MTPGSDRTSELLEDITIKEQGEEDEGFIDTLGKEAIIKNLVAPDAALPPAQLTSSPSLVGSHPPTAQGPPTPVLPVAQPFFGPLLGAQGPSGLVPPAMPPPSTQLAAAQPPPNRPLPRVHLFQCCLLPNRPLPCLLQPAVGGHGIPGLERVDEFAEYLVELRTHSSLVLSSQQVATIISLWQNLEQFDKVNYAARHQDRLVTGKFRSPKKLATFPPGVNNTKRCVLGSSGSPAQWPNCCRLVEMTFVSPRNKSTNKGTMSLCKWDLILRDYRKIRQLILSNSEVMQHTTLQLVEVNQRTLITWHNERLGSGGVGAFARSATTCGSASHF</sequence>
<evidence type="ECO:0000313" key="2">
    <source>
        <dbReference type="EMBL" id="KAF1386124.1"/>
    </source>
</evidence>
<feature type="compositionally biased region" description="Basic and acidic residues" evidence="1">
    <location>
        <begin position="7"/>
        <end position="20"/>
    </location>
</feature>
<dbReference type="PANTHER" id="PTHR47773:SF1">
    <property type="entry name" value="C2H2-TYPE DOMAIN-CONTAINING PROTEIN"/>
    <property type="match status" value="1"/>
</dbReference>
<organism evidence="2 3">
    <name type="scientific">Perca fluviatilis</name>
    <name type="common">European perch</name>
    <dbReference type="NCBI Taxonomy" id="8168"/>
    <lineage>
        <taxon>Eukaryota</taxon>
        <taxon>Metazoa</taxon>
        <taxon>Chordata</taxon>
        <taxon>Craniata</taxon>
        <taxon>Vertebrata</taxon>
        <taxon>Euteleostomi</taxon>
        <taxon>Actinopterygii</taxon>
        <taxon>Neopterygii</taxon>
        <taxon>Teleostei</taxon>
        <taxon>Neoteleostei</taxon>
        <taxon>Acanthomorphata</taxon>
        <taxon>Eupercaria</taxon>
        <taxon>Perciformes</taxon>
        <taxon>Percoidei</taxon>
        <taxon>Percidae</taxon>
        <taxon>Percinae</taxon>
        <taxon>Perca</taxon>
    </lineage>
</organism>
<dbReference type="EMBL" id="VHII01000009">
    <property type="protein sequence ID" value="KAF1386124.1"/>
    <property type="molecule type" value="Genomic_DNA"/>
</dbReference>
<dbReference type="PANTHER" id="PTHR47773">
    <property type="entry name" value="SI:DKEY-9I5.2-RELATED"/>
    <property type="match status" value="1"/>
</dbReference>
<feature type="region of interest" description="Disordered" evidence="1">
    <location>
        <begin position="52"/>
        <end position="71"/>
    </location>
</feature>
<gene>
    <name evidence="2" type="ORF">PFLUV_G00114910</name>
</gene>
<name>A0A6A5FA51_PERFL</name>
<dbReference type="AlphaFoldDB" id="A0A6A5FA51"/>
<comment type="caution">
    <text evidence="2">The sequence shown here is derived from an EMBL/GenBank/DDBJ whole genome shotgun (WGS) entry which is preliminary data.</text>
</comment>
<feature type="region of interest" description="Disordered" evidence="1">
    <location>
        <begin position="91"/>
        <end position="112"/>
    </location>
</feature>
<proteinExistence type="predicted"/>
<dbReference type="Proteomes" id="UP000465112">
    <property type="component" value="Chromosome 9"/>
</dbReference>